<dbReference type="Proteomes" id="UP001597181">
    <property type="component" value="Unassembled WGS sequence"/>
</dbReference>
<evidence type="ECO:0000259" key="4">
    <source>
        <dbReference type="Pfam" id="PF00296"/>
    </source>
</evidence>
<name>A0ABW3TJZ4_9MICO</name>
<dbReference type="PANTHER" id="PTHR30137">
    <property type="entry name" value="LUCIFERASE-LIKE MONOOXYGENASE"/>
    <property type="match status" value="1"/>
</dbReference>
<dbReference type="PANTHER" id="PTHR30137:SF8">
    <property type="entry name" value="BLR5498 PROTEIN"/>
    <property type="match status" value="1"/>
</dbReference>
<dbReference type="SUPFAM" id="SSF51679">
    <property type="entry name" value="Bacterial luciferase-like"/>
    <property type="match status" value="1"/>
</dbReference>
<feature type="region of interest" description="Disordered" evidence="3">
    <location>
        <begin position="361"/>
        <end position="384"/>
    </location>
</feature>
<dbReference type="Gene3D" id="3.20.20.30">
    <property type="entry name" value="Luciferase-like domain"/>
    <property type="match status" value="1"/>
</dbReference>
<reference evidence="6" key="1">
    <citation type="journal article" date="2019" name="Int. J. Syst. Evol. Microbiol.">
        <title>The Global Catalogue of Microorganisms (GCM) 10K type strain sequencing project: providing services to taxonomists for standard genome sequencing and annotation.</title>
        <authorList>
            <consortium name="The Broad Institute Genomics Platform"/>
            <consortium name="The Broad Institute Genome Sequencing Center for Infectious Disease"/>
            <person name="Wu L."/>
            <person name="Ma J."/>
        </authorList>
    </citation>
    <scope>NUCLEOTIDE SEQUENCE [LARGE SCALE GENOMIC DNA]</scope>
    <source>
        <strain evidence="6">CCUG 50213</strain>
    </source>
</reference>
<dbReference type="InterPro" id="IPR011251">
    <property type="entry name" value="Luciferase-like_dom"/>
</dbReference>
<dbReference type="RefSeq" id="WP_343958458.1">
    <property type="nucleotide sequence ID" value="NZ_BAAAKZ010000003.1"/>
</dbReference>
<evidence type="ECO:0000256" key="1">
    <source>
        <dbReference type="ARBA" id="ARBA00023002"/>
    </source>
</evidence>
<evidence type="ECO:0000313" key="6">
    <source>
        <dbReference type="Proteomes" id="UP001597181"/>
    </source>
</evidence>
<accession>A0ABW3TJZ4</accession>
<feature type="domain" description="Luciferase-like" evidence="4">
    <location>
        <begin position="1"/>
        <end position="303"/>
    </location>
</feature>
<sequence length="384" mass="41221">MQLGVYSFGNQATDPATGKLVSTAQAQRDLLEAIELADQVGLEFFGIGEHHTEEMPASAASVILSAAAARTKRIRLGSAVTVLSTDDPVRIFQQFATLDALSNGRAEITAGRGSSVESYPLFGYRLEDYDRLYSEKLELLLRVNEQPVVTWSGSVRPALEEQLVVPRPDRGSLPIWLGTGGSPNSTVRAGQLQLPVSYGILGGDPARFKALAELYRRAWAAGPETTRQPLISVGNPGFIGETDRGARDTFWPAWYRSMSDIGKRRGFAPPVREHYDIEAERGALFIGEPEQIANRIVRLHGAMGHARQFLQMDFLGLPQRDLLRSIELLGTKVKPLVDAELGAEPEVVPSPLDAVLPSGASPVASAGSAVADPATGAGRAGASK</sequence>
<evidence type="ECO:0000256" key="3">
    <source>
        <dbReference type="SAM" id="MobiDB-lite"/>
    </source>
</evidence>
<evidence type="ECO:0000313" key="5">
    <source>
        <dbReference type="EMBL" id="MFD1200348.1"/>
    </source>
</evidence>
<gene>
    <name evidence="5" type="ORF">ACFQ3U_00370</name>
</gene>
<keyword evidence="2" id="KW-0503">Monooxygenase</keyword>
<dbReference type="Pfam" id="PF00296">
    <property type="entry name" value="Bac_luciferase"/>
    <property type="match status" value="1"/>
</dbReference>
<comment type="caution">
    <text evidence="5">The sequence shown here is derived from an EMBL/GenBank/DDBJ whole genome shotgun (WGS) entry which is preliminary data.</text>
</comment>
<evidence type="ECO:0000256" key="2">
    <source>
        <dbReference type="ARBA" id="ARBA00023033"/>
    </source>
</evidence>
<keyword evidence="6" id="KW-1185">Reference proteome</keyword>
<protein>
    <submittedName>
        <fullName evidence="5">LLM class flavin-dependent oxidoreductase</fullName>
    </submittedName>
</protein>
<dbReference type="InterPro" id="IPR050766">
    <property type="entry name" value="Bact_Lucif_Oxidored"/>
</dbReference>
<dbReference type="InterPro" id="IPR036661">
    <property type="entry name" value="Luciferase-like_sf"/>
</dbReference>
<feature type="compositionally biased region" description="Low complexity" evidence="3">
    <location>
        <begin position="361"/>
        <end position="374"/>
    </location>
</feature>
<keyword evidence="1" id="KW-0560">Oxidoreductase</keyword>
<dbReference type="EMBL" id="JBHTLY010000001">
    <property type="protein sequence ID" value="MFD1200348.1"/>
    <property type="molecule type" value="Genomic_DNA"/>
</dbReference>
<organism evidence="5 6">
    <name type="scientific">Leucobacter albus</name>
    <dbReference type="NCBI Taxonomy" id="272210"/>
    <lineage>
        <taxon>Bacteria</taxon>
        <taxon>Bacillati</taxon>
        <taxon>Actinomycetota</taxon>
        <taxon>Actinomycetes</taxon>
        <taxon>Micrococcales</taxon>
        <taxon>Microbacteriaceae</taxon>
        <taxon>Leucobacter</taxon>
    </lineage>
</organism>
<proteinExistence type="predicted"/>